<dbReference type="RefSeq" id="WP_205005596.1">
    <property type="nucleotide sequence ID" value="NZ_CBCRXA010000016.1"/>
</dbReference>
<sequence length="92" mass="10097">MLILTRKLGESIKIGDQIEVKIVAIEGEQIKLGIEAPRAIDIHRKEVYEAIQKENSQAATNALSTDLLRAMQAVKKGGSANRTAENEAKKLK</sequence>
<keyword evidence="6" id="KW-1185">Reference proteome</keyword>
<name>A0ABS2Q6H0_9BACL</name>
<organism evidence="5 6">
    <name type="scientific">Sporolactobacillus spathodeae</name>
    <dbReference type="NCBI Taxonomy" id="1465502"/>
    <lineage>
        <taxon>Bacteria</taxon>
        <taxon>Bacillati</taxon>
        <taxon>Bacillota</taxon>
        <taxon>Bacilli</taxon>
        <taxon>Bacillales</taxon>
        <taxon>Sporolactobacillaceae</taxon>
        <taxon>Sporolactobacillus</taxon>
    </lineage>
</organism>
<dbReference type="Proteomes" id="UP000823201">
    <property type="component" value="Unassembled WGS sequence"/>
</dbReference>
<keyword evidence="4" id="KW-1005">Bacterial flagellum biogenesis</keyword>
<keyword evidence="3 4" id="KW-0694">RNA-binding</keyword>
<dbReference type="Pfam" id="PF02599">
    <property type="entry name" value="CsrA"/>
    <property type="match status" value="1"/>
</dbReference>
<evidence type="ECO:0000256" key="3">
    <source>
        <dbReference type="ARBA" id="ARBA00022884"/>
    </source>
</evidence>
<evidence type="ECO:0000313" key="6">
    <source>
        <dbReference type="Proteomes" id="UP000823201"/>
    </source>
</evidence>
<protein>
    <recommendedName>
        <fullName evidence="4">Translational regulator CsrA</fullName>
    </recommendedName>
</protein>
<dbReference type="InterPro" id="IPR003751">
    <property type="entry name" value="CsrA"/>
</dbReference>
<dbReference type="EMBL" id="JAFBEV010000004">
    <property type="protein sequence ID" value="MBM7657256.1"/>
    <property type="molecule type" value="Genomic_DNA"/>
</dbReference>
<dbReference type="NCBIfam" id="TIGR00202">
    <property type="entry name" value="csrA"/>
    <property type="match status" value="1"/>
</dbReference>
<comment type="subunit">
    <text evidence="4">Homodimer; the beta-strands of each monomer intercalate to form a hydrophobic core, while the alpha-helices form wings that extend away from the core.</text>
</comment>
<comment type="subcellular location">
    <subcellularLocation>
        <location evidence="4">Cytoplasm</location>
    </subcellularLocation>
</comment>
<comment type="function">
    <text evidence="4">A translational regulator that binds mRNA to regulate translation initiation and/or mRNA stability. Usually binds in the 5'-UTR at or near the Shine-Dalgarno sequence preventing ribosome-binding, thus repressing translation. Its main target seems to be the major flagellin gene, while its function is anatagonized by FliW.</text>
</comment>
<comment type="caution">
    <text evidence="5">The sequence shown here is derived from an EMBL/GenBank/DDBJ whole genome shotgun (WGS) entry which is preliminary data.</text>
</comment>
<gene>
    <name evidence="4" type="primary">csrA</name>
    <name evidence="5" type="ORF">JOC27_000697</name>
</gene>
<dbReference type="PANTHER" id="PTHR34984:SF1">
    <property type="entry name" value="CARBON STORAGE REGULATOR"/>
    <property type="match status" value="1"/>
</dbReference>
<dbReference type="InterPro" id="IPR036107">
    <property type="entry name" value="CsrA_sf"/>
</dbReference>
<evidence type="ECO:0000256" key="4">
    <source>
        <dbReference type="HAMAP-Rule" id="MF_00167"/>
    </source>
</evidence>
<dbReference type="NCBIfam" id="NF002469">
    <property type="entry name" value="PRK01712.1"/>
    <property type="match status" value="1"/>
</dbReference>
<dbReference type="Gene3D" id="2.60.40.4380">
    <property type="entry name" value="Translational regulator CsrA"/>
    <property type="match status" value="1"/>
</dbReference>
<dbReference type="SUPFAM" id="SSF117130">
    <property type="entry name" value="CsrA-like"/>
    <property type="match status" value="1"/>
</dbReference>
<comment type="similarity">
    <text evidence="4">Belongs to the CsrA/RsmA family.</text>
</comment>
<evidence type="ECO:0000256" key="2">
    <source>
        <dbReference type="ARBA" id="ARBA00022845"/>
    </source>
</evidence>
<reference evidence="5 6" key="1">
    <citation type="submission" date="2021-01" db="EMBL/GenBank/DDBJ databases">
        <title>Genomic Encyclopedia of Type Strains, Phase IV (KMG-IV): sequencing the most valuable type-strain genomes for metagenomic binning, comparative biology and taxonomic classification.</title>
        <authorList>
            <person name="Goeker M."/>
        </authorList>
    </citation>
    <scope>NUCLEOTIDE SEQUENCE [LARGE SCALE GENOMIC DNA]</scope>
    <source>
        <strain evidence="5 6">DSM 100968</strain>
    </source>
</reference>
<dbReference type="PANTHER" id="PTHR34984">
    <property type="entry name" value="CARBON STORAGE REGULATOR"/>
    <property type="match status" value="1"/>
</dbReference>
<keyword evidence="1 4" id="KW-0963">Cytoplasm</keyword>
<proteinExistence type="inferred from homology"/>
<keyword evidence="4" id="KW-0678">Repressor</keyword>
<keyword evidence="2 4" id="KW-0810">Translation regulation</keyword>
<dbReference type="HAMAP" id="MF_00167">
    <property type="entry name" value="CsrA"/>
    <property type="match status" value="1"/>
</dbReference>
<accession>A0ABS2Q6H0</accession>
<evidence type="ECO:0000313" key="5">
    <source>
        <dbReference type="EMBL" id="MBM7657256.1"/>
    </source>
</evidence>
<evidence type="ECO:0000256" key="1">
    <source>
        <dbReference type="ARBA" id="ARBA00022490"/>
    </source>
</evidence>